<evidence type="ECO:0000256" key="2">
    <source>
        <dbReference type="ARBA" id="ARBA00022980"/>
    </source>
</evidence>
<dbReference type="GO" id="GO:0005762">
    <property type="term" value="C:mitochondrial large ribosomal subunit"/>
    <property type="evidence" value="ECO:0007669"/>
    <property type="project" value="TreeGrafter"/>
</dbReference>
<dbReference type="InterPro" id="IPR026569">
    <property type="entry name" value="Ribosomal_bL28"/>
</dbReference>
<dbReference type="InterPro" id="IPR037147">
    <property type="entry name" value="Ribosomal_bL28_sf"/>
</dbReference>
<dbReference type="InterPro" id="IPR034704">
    <property type="entry name" value="Ribosomal_bL28/bL31-like_sf"/>
</dbReference>
<proteinExistence type="inferred from homology"/>
<reference evidence="5" key="1">
    <citation type="submission" date="2017-04" db="EMBL/GenBank/DDBJ databases">
        <title>Population genomics of picophytoplankton unveils novel chromosome hypervariability.</title>
        <authorList>
            <consortium name="DOE Joint Genome Institute"/>
            <person name="Blanc-Mathieu R."/>
            <person name="Krasovec M."/>
            <person name="Hebrard M."/>
            <person name="Yau S."/>
            <person name="Desgranges E."/>
            <person name="Martin J."/>
            <person name="Schackwitz W."/>
            <person name="Kuo A."/>
            <person name="Salin G."/>
            <person name="Donnadieu C."/>
            <person name="Desdevises Y."/>
            <person name="Sanchez-Ferandin S."/>
            <person name="Moreau H."/>
            <person name="Rivals E."/>
            <person name="Grigoriev I.V."/>
            <person name="Grimsley N."/>
            <person name="Eyre-Walker A."/>
            <person name="Piganeau G."/>
        </authorList>
    </citation>
    <scope>NUCLEOTIDE SEQUENCE [LARGE SCALE GENOMIC DNA]</scope>
    <source>
        <strain evidence="5">RCC 1115</strain>
    </source>
</reference>
<keyword evidence="2" id="KW-0689">Ribosomal protein</keyword>
<gene>
    <name evidence="5" type="ORF">BE221DRAFT_188916</name>
</gene>
<dbReference type="Proteomes" id="UP000195557">
    <property type="component" value="Unassembled WGS sequence"/>
</dbReference>
<accession>A0A1Y5IJ69</accession>
<dbReference type="PANTHER" id="PTHR13528">
    <property type="entry name" value="39S RIBOSOMAL PROTEIN L28, MITOCHONDRIAL"/>
    <property type="match status" value="1"/>
</dbReference>
<evidence type="ECO:0000313" key="5">
    <source>
        <dbReference type="EMBL" id="OUS49608.1"/>
    </source>
</evidence>
<dbReference type="PANTHER" id="PTHR13528:SF2">
    <property type="entry name" value="LARGE RIBOSOMAL SUBUNIT PROTEIN BL28M"/>
    <property type="match status" value="1"/>
</dbReference>
<dbReference type="FunFam" id="2.30.170.40:FF:000003">
    <property type="entry name" value="54S ribosomal protein L24"/>
    <property type="match status" value="1"/>
</dbReference>
<dbReference type="HAMAP" id="MF_00373">
    <property type="entry name" value="Ribosomal_bL28"/>
    <property type="match status" value="1"/>
</dbReference>
<dbReference type="Pfam" id="PF00830">
    <property type="entry name" value="Ribosomal_L28"/>
    <property type="match status" value="1"/>
</dbReference>
<organism evidence="5">
    <name type="scientific">Ostreococcus tauri</name>
    <name type="common">Marine green alga</name>
    <dbReference type="NCBI Taxonomy" id="70448"/>
    <lineage>
        <taxon>Eukaryota</taxon>
        <taxon>Viridiplantae</taxon>
        <taxon>Chlorophyta</taxon>
        <taxon>Mamiellophyceae</taxon>
        <taxon>Mamiellales</taxon>
        <taxon>Bathycoccaceae</taxon>
        <taxon>Ostreococcus</taxon>
    </lineage>
</organism>
<dbReference type="GO" id="GO:0003735">
    <property type="term" value="F:structural constituent of ribosome"/>
    <property type="evidence" value="ECO:0007669"/>
    <property type="project" value="InterPro"/>
</dbReference>
<evidence type="ECO:0000256" key="1">
    <source>
        <dbReference type="ARBA" id="ARBA00008760"/>
    </source>
</evidence>
<dbReference type="SUPFAM" id="SSF143800">
    <property type="entry name" value="L28p-like"/>
    <property type="match status" value="1"/>
</dbReference>
<comment type="similarity">
    <text evidence="1">Belongs to the bacterial ribosomal protein bL28 family.</text>
</comment>
<protein>
    <recommendedName>
        <fullName evidence="4">Large ribosomal subunit protein bL28m</fullName>
    </recommendedName>
</protein>
<evidence type="ECO:0000256" key="3">
    <source>
        <dbReference type="ARBA" id="ARBA00023274"/>
    </source>
</evidence>
<dbReference type="eggNOG" id="KOG3278">
    <property type="taxonomic scope" value="Eukaryota"/>
</dbReference>
<keyword evidence="3" id="KW-0687">Ribonucleoprotein</keyword>
<evidence type="ECO:0000256" key="4">
    <source>
        <dbReference type="ARBA" id="ARBA00035269"/>
    </source>
</evidence>
<dbReference type="AlphaFoldDB" id="A0A1Y5IJ69"/>
<sequence>MSRELASAAKRALARVVQGKARRGVFAGKHIKFGNMVSEDGGNKTRRRWSPNVQKKRVYSELLERMIPMRVTTKALRCMDKAGGLDEYILKTRDDKLASEFAIALKAQLRAALRAKEASGAATESVVDFGAGAGAA</sequence>
<dbReference type="EMBL" id="KZ155771">
    <property type="protein sequence ID" value="OUS49608.1"/>
    <property type="molecule type" value="Genomic_DNA"/>
</dbReference>
<dbReference type="Gene3D" id="2.30.170.40">
    <property type="entry name" value="Ribosomal protein L28/L24"/>
    <property type="match status" value="1"/>
</dbReference>
<name>A0A1Y5IJ69_OSTTA</name>